<dbReference type="Proteomes" id="UP001177021">
    <property type="component" value="Unassembled WGS sequence"/>
</dbReference>
<protein>
    <submittedName>
        <fullName evidence="1">Uncharacterized protein</fullName>
    </submittedName>
</protein>
<sequence length="82" mass="9536">MVHSLLFKVCLSGLDELRGRIHLLWGEKDKIFKLEVAHNIKEKLGNNATIEVIKKAGHLVNMERPFIYNRCLKKFLSSIMMK</sequence>
<proteinExistence type="predicted"/>
<comment type="caution">
    <text evidence="1">The sequence shown here is derived from an EMBL/GenBank/DDBJ whole genome shotgun (WGS) entry which is preliminary data.</text>
</comment>
<evidence type="ECO:0000313" key="2">
    <source>
        <dbReference type="Proteomes" id="UP001177021"/>
    </source>
</evidence>
<evidence type="ECO:0000313" key="1">
    <source>
        <dbReference type="EMBL" id="CAJ2646403.1"/>
    </source>
</evidence>
<dbReference type="EMBL" id="CASHSV030000109">
    <property type="protein sequence ID" value="CAJ2646403.1"/>
    <property type="molecule type" value="Genomic_DNA"/>
</dbReference>
<reference evidence="1" key="1">
    <citation type="submission" date="2023-10" db="EMBL/GenBank/DDBJ databases">
        <authorList>
            <person name="Rodriguez Cubillos JULIANA M."/>
            <person name="De Vega J."/>
        </authorList>
    </citation>
    <scope>NUCLEOTIDE SEQUENCE</scope>
</reference>
<keyword evidence="2" id="KW-1185">Reference proteome</keyword>
<accession>A0ACB0JQ58</accession>
<name>A0ACB0JQ58_TRIPR</name>
<organism evidence="1 2">
    <name type="scientific">Trifolium pratense</name>
    <name type="common">Red clover</name>
    <dbReference type="NCBI Taxonomy" id="57577"/>
    <lineage>
        <taxon>Eukaryota</taxon>
        <taxon>Viridiplantae</taxon>
        <taxon>Streptophyta</taxon>
        <taxon>Embryophyta</taxon>
        <taxon>Tracheophyta</taxon>
        <taxon>Spermatophyta</taxon>
        <taxon>Magnoliopsida</taxon>
        <taxon>eudicotyledons</taxon>
        <taxon>Gunneridae</taxon>
        <taxon>Pentapetalae</taxon>
        <taxon>rosids</taxon>
        <taxon>fabids</taxon>
        <taxon>Fabales</taxon>
        <taxon>Fabaceae</taxon>
        <taxon>Papilionoideae</taxon>
        <taxon>50 kb inversion clade</taxon>
        <taxon>NPAAA clade</taxon>
        <taxon>Hologalegina</taxon>
        <taxon>IRL clade</taxon>
        <taxon>Trifolieae</taxon>
        <taxon>Trifolium</taxon>
    </lineage>
</organism>
<gene>
    <name evidence="1" type="ORF">MILVUS5_LOCUS15118</name>
</gene>